<dbReference type="Proteomes" id="UP000324222">
    <property type="component" value="Unassembled WGS sequence"/>
</dbReference>
<dbReference type="EMBL" id="VSRR010065969">
    <property type="protein sequence ID" value="MPC84635.1"/>
    <property type="molecule type" value="Genomic_DNA"/>
</dbReference>
<organism evidence="1 2">
    <name type="scientific">Portunus trituberculatus</name>
    <name type="common">Swimming crab</name>
    <name type="synonym">Neptunus trituberculatus</name>
    <dbReference type="NCBI Taxonomy" id="210409"/>
    <lineage>
        <taxon>Eukaryota</taxon>
        <taxon>Metazoa</taxon>
        <taxon>Ecdysozoa</taxon>
        <taxon>Arthropoda</taxon>
        <taxon>Crustacea</taxon>
        <taxon>Multicrustacea</taxon>
        <taxon>Malacostraca</taxon>
        <taxon>Eumalacostraca</taxon>
        <taxon>Eucarida</taxon>
        <taxon>Decapoda</taxon>
        <taxon>Pleocyemata</taxon>
        <taxon>Brachyura</taxon>
        <taxon>Eubrachyura</taxon>
        <taxon>Portunoidea</taxon>
        <taxon>Portunidae</taxon>
        <taxon>Portuninae</taxon>
        <taxon>Portunus</taxon>
    </lineage>
</organism>
<name>A0A5B7IQ65_PORTR</name>
<dbReference type="AlphaFoldDB" id="A0A5B7IQ65"/>
<keyword evidence="2" id="KW-1185">Reference proteome</keyword>
<accession>A0A5B7IQ65</accession>
<evidence type="ECO:0000313" key="2">
    <source>
        <dbReference type="Proteomes" id="UP000324222"/>
    </source>
</evidence>
<proteinExistence type="predicted"/>
<gene>
    <name evidence="1" type="ORF">E2C01_079380</name>
</gene>
<evidence type="ECO:0000313" key="1">
    <source>
        <dbReference type="EMBL" id="MPC84635.1"/>
    </source>
</evidence>
<sequence>MKAHVDEYQDHYPVKNFVKEM</sequence>
<protein>
    <submittedName>
        <fullName evidence="1">Uncharacterized protein</fullName>
    </submittedName>
</protein>
<reference evidence="1 2" key="1">
    <citation type="submission" date="2019-05" db="EMBL/GenBank/DDBJ databases">
        <title>Another draft genome of Portunus trituberculatus and its Hox gene families provides insights of decapod evolution.</title>
        <authorList>
            <person name="Jeong J.-H."/>
            <person name="Song I."/>
            <person name="Kim S."/>
            <person name="Choi T."/>
            <person name="Kim D."/>
            <person name="Ryu S."/>
            <person name="Kim W."/>
        </authorList>
    </citation>
    <scope>NUCLEOTIDE SEQUENCE [LARGE SCALE GENOMIC DNA]</scope>
    <source>
        <tissue evidence="1">Muscle</tissue>
    </source>
</reference>
<comment type="caution">
    <text evidence="1">The sequence shown here is derived from an EMBL/GenBank/DDBJ whole genome shotgun (WGS) entry which is preliminary data.</text>
</comment>